<dbReference type="OrthoDB" id="9811036at2"/>
<evidence type="ECO:0008006" key="3">
    <source>
        <dbReference type="Google" id="ProtNLM"/>
    </source>
</evidence>
<dbReference type="EMBL" id="VLLN01000018">
    <property type="protein sequence ID" value="TWJ18077.1"/>
    <property type="molecule type" value="Genomic_DNA"/>
</dbReference>
<dbReference type="InterPro" id="IPR011990">
    <property type="entry name" value="TPR-like_helical_dom_sf"/>
</dbReference>
<accession>A0A562VK13</accession>
<evidence type="ECO:0000313" key="2">
    <source>
        <dbReference type="Proteomes" id="UP000319449"/>
    </source>
</evidence>
<dbReference type="AlphaFoldDB" id="A0A562VK13"/>
<evidence type="ECO:0000313" key="1">
    <source>
        <dbReference type="EMBL" id="TWJ18077.1"/>
    </source>
</evidence>
<sequence>MDAVSYPDVKVSNFIIDKVVPLRVPADAQPLSTEFQVHWTPTLVTLDMYGKEHYRTVGFLPPEELVPSLILGIAKVDFAAQQYNDALINLNMLLAGYPASSAAPEAVFLKGVCGYKSSKNAQYLKEAYEQLAGNYPASEWTKRANPYSLL</sequence>
<name>A0A562VK13_9BACT</name>
<keyword evidence="2" id="KW-1185">Reference proteome</keyword>
<dbReference type="SUPFAM" id="SSF52833">
    <property type="entry name" value="Thioredoxin-like"/>
    <property type="match status" value="1"/>
</dbReference>
<dbReference type="Gene3D" id="1.25.40.10">
    <property type="entry name" value="Tetratricopeptide repeat domain"/>
    <property type="match status" value="1"/>
</dbReference>
<reference evidence="1 2" key="1">
    <citation type="submission" date="2019-07" db="EMBL/GenBank/DDBJ databases">
        <title>Genomic Encyclopedia of Archaeal and Bacterial Type Strains, Phase II (KMG-II): from individual species to whole genera.</title>
        <authorList>
            <person name="Goeker M."/>
        </authorList>
    </citation>
    <scope>NUCLEOTIDE SEQUENCE [LARGE SCALE GENOMIC DNA]</scope>
    <source>
        <strain evidence="1 2">ATCC BAA-1139</strain>
    </source>
</reference>
<gene>
    <name evidence="1" type="ORF">JN12_02840</name>
</gene>
<organism evidence="1 2">
    <name type="scientific">Geobacter argillaceus</name>
    <dbReference type="NCBI Taxonomy" id="345631"/>
    <lineage>
        <taxon>Bacteria</taxon>
        <taxon>Pseudomonadati</taxon>
        <taxon>Thermodesulfobacteriota</taxon>
        <taxon>Desulfuromonadia</taxon>
        <taxon>Geobacterales</taxon>
        <taxon>Geobacteraceae</taxon>
        <taxon>Geobacter</taxon>
    </lineage>
</organism>
<comment type="caution">
    <text evidence="1">The sequence shown here is derived from an EMBL/GenBank/DDBJ whole genome shotgun (WGS) entry which is preliminary data.</text>
</comment>
<proteinExistence type="predicted"/>
<dbReference type="InterPro" id="IPR036249">
    <property type="entry name" value="Thioredoxin-like_sf"/>
</dbReference>
<protein>
    <recommendedName>
        <fullName evidence="3">Tetratricopeptide repeat protein</fullName>
    </recommendedName>
</protein>
<dbReference type="Proteomes" id="UP000319449">
    <property type="component" value="Unassembled WGS sequence"/>
</dbReference>